<evidence type="ECO:0000256" key="2">
    <source>
        <dbReference type="PROSITE-ProRule" id="PRU00192"/>
    </source>
</evidence>
<name>A0AAD5TZX6_9FUNG</name>
<dbReference type="InterPro" id="IPR001452">
    <property type="entry name" value="SH3_domain"/>
</dbReference>
<accession>A0AAD5TZX6</accession>
<comment type="caution">
    <text evidence="4">The sequence shown here is derived from an EMBL/GenBank/DDBJ whole genome shotgun (WGS) entry which is preliminary data.</text>
</comment>
<dbReference type="SUPFAM" id="SSF50044">
    <property type="entry name" value="SH3-domain"/>
    <property type="match status" value="1"/>
</dbReference>
<dbReference type="AlphaFoldDB" id="A0AAD5TZX6"/>
<dbReference type="Gene3D" id="2.30.30.40">
    <property type="entry name" value="SH3 Domains"/>
    <property type="match status" value="1"/>
</dbReference>
<proteinExistence type="predicted"/>
<organism evidence="4 5">
    <name type="scientific">Clydaea vesicula</name>
    <dbReference type="NCBI Taxonomy" id="447962"/>
    <lineage>
        <taxon>Eukaryota</taxon>
        <taxon>Fungi</taxon>
        <taxon>Fungi incertae sedis</taxon>
        <taxon>Chytridiomycota</taxon>
        <taxon>Chytridiomycota incertae sedis</taxon>
        <taxon>Chytridiomycetes</taxon>
        <taxon>Lobulomycetales</taxon>
        <taxon>Lobulomycetaceae</taxon>
        <taxon>Clydaea</taxon>
    </lineage>
</organism>
<keyword evidence="1 2" id="KW-0728">SH3 domain</keyword>
<evidence type="ECO:0000259" key="3">
    <source>
        <dbReference type="PROSITE" id="PS50002"/>
    </source>
</evidence>
<evidence type="ECO:0000313" key="4">
    <source>
        <dbReference type="EMBL" id="KAJ3219396.1"/>
    </source>
</evidence>
<dbReference type="Pfam" id="PF14604">
    <property type="entry name" value="SH3_9"/>
    <property type="match status" value="1"/>
</dbReference>
<evidence type="ECO:0000256" key="1">
    <source>
        <dbReference type="ARBA" id="ARBA00022443"/>
    </source>
</evidence>
<dbReference type="InterPro" id="IPR036028">
    <property type="entry name" value="SH3-like_dom_sf"/>
</dbReference>
<protein>
    <recommendedName>
        <fullName evidence="3">SH3 domain-containing protein</fullName>
    </recommendedName>
</protein>
<dbReference type="Proteomes" id="UP001211065">
    <property type="component" value="Unassembled WGS sequence"/>
</dbReference>
<dbReference type="EMBL" id="JADGJW010000341">
    <property type="protein sequence ID" value="KAJ3219396.1"/>
    <property type="molecule type" value="Genomic_DNA"/>
</dbReference>
<keyword evidence="5" id="KW-1185">Reference proteome</keyword>
<reference evidence="4" key="1">
    <citation type="submission" date="2020-05" db="EMBL/GenBank/DDBJ databases">
        <title>Phylogenomic resolution of chytrid fungi.</title>
        <authorList>
            <person name="Stajich J.E."/>
            <person name="Amses K."/>
            <person name="Simmons R."/>
            <person name="Seto K."/>
            <person name="Myers J."/>
            <person name="Bonds A."/>
            <person name="Quandt C.A."/>
            <person name="Barry K."/>
            <person name="Liu P."/>
            <person name="Grigoriev I."/>
            <person name="Longcore J.E."/>
            <person name="James T.Y."/>
        </authorList>
    </citation>
    <scope>NUCLEOTIDE SEQUENCE</scope>
    <source>
        <strain evidence="4">JEL0476</strain>
    </source>
</reference>
<evidence type="ECO:0000313" key="5">
    <source>
        <dbReference type="Proteomes" id="UP001211065"/>
    </source>
</evidence>
<feature type="domain" description="SH3" evidence="3">
    <location>
        <begin position="181"/>
        <end position="240"/>
    </location>
</feature>
<sequence length="240" mass="26939">MTGLLLTAVIVPVMISINSSTRKESEIKNLVWKESLFCLFKIILNIPMYFFRSAFIIEADTNKMDFLQKNTIPKDFVNVNDKFMQKIPFSKESSNLQHCPRQHKDALIGQNEEKYNQNSATNPENRPDILSLSPFKEISKVDPQIAHISSVDLENNLVNVSNSAYNKVSTSKPNTANGASERTKLYFVNVSYKPTREDELELIPGNTITWIKATADEGWAIGRDGSGKVGAFPTVCCKSL</sequence>
<gene>
    <name evidence="4" type="ORF">HK099_004727</name>
</gene>
<dbReference type="PROSITE" id="PS50002">
    <property type="entry name" value="SH3"/>
    <property type="match status" value="1"/>
</dbReference>